<gene>
    <name evidence="2" type="ORF">IG193_08975</name>
</gene>
<dbReference type="Gene3D" id="1.10.3480.10">
    <property type="entry name" value="TorD-like"/>
    <property type="match status" value="1"/>
</dbReference>
<dbReference type="InterPro" id="IPR036411">
    <property type="entry name" value="TorD-like_sf"/>
</dbReference>
<dbReference type="SUPFAM" id="SSF89155">
    <property type="entry name" value="TorD-like"/>
    <property type="match status" value="1"/>
</dbReference>
<dbReference type="InterPro" id="IPR050289">
    <property type="entry name" value="TorD/DmsD_chaperones"/>
</dbReference>
<accession>A0A7L9FGD7</accession>
<dbReference type="Pfam" id="PF02613">
    <property type="entry name" value="Nitrate_red_del"/>
    <property type="match status" value="1"/>
</dbReference>
<dbReference type="KEGG" id="thel:IG193_08975"/>
<organism evidence="2 3">
    <name type="scientific">Infirmifilum lucidum</name>
    <dbReference type="NCBI Taxonomy" id="2776706"/>
    <lineage>
        <taxon>Archaea</taxon>
        <taxon>Thermoproteota</taxon>
        <taxon>Thermoprotei</taxon>
        <taxon>Thermofilales</taxon>
        <taxon>Thermofilaceae</taxon>
        <taxon>Infirmifilum</taxon>
    </lineage>
</organism>
<dbReference type="PANTHER" id="PTHR34227">
    <property type="entry name" value="CHAPERONE PROTEIN YCDY"/>
    <property type="match status" value="1"/>
</dbReference>
<evidence type="ECO:0000256" key="1">
    <source>
        <dbReference type="ARBA" id="ARBA00023186"/>
    </source>
</evidence>
<sequence length="209" mass="24413">MVEASLLWERGVVYKALSLSFYTPSDADAQRELSEYLTLLLDVRALPIDRDTIRFFAESWRRAWTLPRDELLREYTRLFVNDYPELKCPPFETYWRDGKRTIYGSGYSSLLEIYRQASLESSPEVRLPLEHVALELELMYYLVVSSADNAGFLCLQEKLFKNHIGRWAEPYAQCLESSASLDNYRASAKLLRELYRVERGLFDSTSFCV</sequence>
<reference evidence="2 3" key="1">
    <citation type="submission" date="2020-10" db="EMBL/GenBank/DDBJ databases">
        <title>Thermofilum lucidum 3507LT sp. nov. a novel member of Thermofilaceae family isolated from Chile hot spring, and proposal of description order Thermofilales.</title>
        <authorList>
            <person name="Zayulina K.S."/>
            <person name="Elcheninov A.G."/>
            <person name="Toshchakov S.V."/>
            <person name="Kublanov I.V."/>
        </authorList>
    </citation>
    <scope>NUCLEOTIDE SEQUENCE [LARGE SCALE GENOMIC DNA]</scope>
    <source>
        <strain evidence="2 3">3507LT</strain>
    </source>
</reference>
<dbReference type="Proteomes" id="UP000594121">
    <property type="component" value="Chromosome"/>
</dbReference>
<dbReference type="InParanoid" id="A0A7L9FGD7"/>
<keyword evidence="3" id="KW-1185">Reference proteome</keyword>
<dbReference type="AlphaFoldDB" id="A0A7L9FGD7"/>
<evidence type="ECO:0000313" key="2">
    <source>
        <dbReference type="EMBL" id="QOJ78860.1"/>
    </source>
</evidence>
<dbReference type="EMBL" id="CP062310">
    <property type="protein sequence ID" value="QOJ78860.1"/>
    <property type="molecule type" value="Genomic_DNA"/>
</dbReference>
<dbReference type="RefSeq" id="WP_192818832.1">
    <property type="nucleotide sequence ID" value="NZ_CP062310.1"/>
</dbReference>
<dbReference type="PANTHER" id="PTHR34227:SF1">
    <property type="entry name" value="DIMETHYL SULFOXIDE REDUCTASE CHAPERONE-RELATED"/>
    <property type="match status" value="1"/>
</dbReference>
<dbReference type="InterPro" id="IPR020945">
    <property type="entry name" value="DMSO/NO3_reduct_chaperone"/>
</dbReference>
<proteinExistence type="predicted"/>
<name>A0A7L9FGD7_9CREN</name>
<evidence type="ECO:0000313" key="3">
    <source>
        <dbReference type="Proteomes" id="UP000594121"/>
    </source>
</evidence>
<protein>
    <submittedName>
        <fullName evidence="2">Molecular chaperone TorD family protein</fullName>
    </submittedName>
</protein>
<dbReference type="GeneID" id="59150025"/>
<keyword evidence="1" id="KW-0143">Chaperone</keyword>